<evidence type="ECO:0000256" key="1">
    <source>
        <dbReference type="SAM" id="MobiDB-lite"/>
    </source>
</evidence>
<dbReference type="KEGG" id="tbw:NCTC13354_00929"/>
<accession>A0A448PE88</accession>
<evidence type="ECO:0000313" key="3">
    <source>
        <dbReference type="Proteomes" id="UP000269542"/>
    </source>
</evidence>
<sequence>MLKRITTTLMIYRAPQGVDDDGYPLLERPWTQWETVAWPVWTVSPRWEEREHAGGRQTVASGLRISAPIDGPRPEPDDVVMVPGLESGGPYRVSGEVLVWDRNPFLAVTRLRGIVVNLERSRR</sequence>
<feature type="region of interest" description="Disordered" evidence="1">
    <location>
        <begin position="52"/>
        <end position="76"/>
    </location>
</feature>
<evidence type="ECO:0000313" key="2">
    <source>
        <dbReference type="EMBL" id="VEI13218.1"/>
    </source>
</evidence>
<dbReference type="EMBL" id="LR134476">
    <property type="protein sequence ID" value="VEI13218.1"/>
    <property type="molecule type" value="Genomic_DNA"/>
</dbReference>
<protein>
    <submittedName>
        <fullName evidence="2">Uncharacterized protein</fullName>
    </submittedName>
</protein>
<dbReference type="OrthoDB" id="5144898at2"/>
<dbReference type="RefSeq" id="WP_126416358.1">
    <property type="nucleotide sequence ID" value="NZ_LR134476.1"/>
</dbReference>
<dbReference type="AlphaFoldDB" id="A0A448PE88"/>
<keyword evidence="3" id="KW-1185">Reference proteome</keyword>
<organism evidence="2 3">
    <name type="scientific">Trueperella bialowiezensis</name>
    <dbReference type="NCBI Taxonomy" id="312285"/>
    <lineage>
        <taxon>Bacteria</taxon>
        <taxon>Bacillati</taxon>
        <taxon>Actinomycetota</taxon>
        <taxon>Actinomycetes</taxon>
        <taxon>Actinomycetales</taxon>
        <taxon>Actinomycetaceae</taxon>
        <taxon>Trueperella</taxon>
    </lineage>
</organism>
<reference evidence="2 3" key="1">
    <citation type="submission" date="2018-12" db="EMBL/GenBank/DDBJ databases">
        <authorList>
            <consortium name="Pathogen Informatics"/>
        </authorList>
    </citation>
    <scope>NUCLEOTIDE SEQUENCE [LARGE SCALE GENOMIC DNA]</scope>
    <source>
        <strain evidence="2 3">NCTC13354</strain>
    </source>
</reference>
<name>A0A448PE88_9ACTO</name>
<proteinExistence type="predicted"/>
<gene>
    <name evidence="2" type="ORF">NCTC13354_00929</name>
</gene>
<dbReference type="Proteomes" id="UP000269542">
    <property type="component" value="Chromosome"/>
</dbReference>